<feature type="compositionally biased region" description="Basic residues" evidence="4">
    <location>
        <begin position="540"/>
        <end position="551"/>
    </location>
</feature>
<dbReference type="Pfam" id="PF02141">
    <property type="entry name" value="DENN"/>
    <property type="match status" value="1"/>
</dbReference>
<organism evidence="6 7">
    <name type="scientific">Gadus morhua</name>
    <name type="common">Atlantic cod</name>
    <dbReference type="NCBI Taxonomy" id="8049"/>
    <lineage>
        <taxon>Eukaryota</taxon>
        <taxon>Metazoa</taxon>
        <taxon>Chordata</taxon>
        <taxon>Craniata</taxon>
        <taxon>Vertebrata</taxon>
        <taxon>Euteleostomi</taxon>
        <taxon>Actinopterygii</taxon>
        <taxon>Neopterygii</taxon>
        <taxon>Teleostei</taxon>
        <taxon>Neoteleostei</taxon>
        <taxon>Acanthomorphata</taxon>
        <taxon>Zeiogadaria</taxon>
        <taxon>Gadariae</taxon>
        <taxon>Gadiformes</taxon>
        <taxon>Gadoidei</taxon>
        <taxon>Gadidae</taxon>
        <taxon>Gadus</taxon>
    </lineage>
</organism>
<evidence type="ECO:0000256" key="1">
    <source>
        <dbReference type="ARBA" id="ARBA00004132"/>
    </source>
</evidence>
<dbReference type="InterPro" id="IPR040032">
    <property type="entry name" value="DENND1A/B/C"/>
</dbReference>
<dbReference type="GO" id="GO:0005085">
    <property type="term" value="F:guanyl-nucleotide exchange factor activity"/>
    <property type="evidence" value="ECO:0007669"/>
    <property type="project" value="UniProtKB-KW"/>
</dbReference>
<dbReference type="InterPro" id="IPR005113">
    <property type="entry name" value="uDENN_dom"/>
</dbReference>
<feature type="region of interest" description="Disordered" evidence="4">
    <location>
        <begin position="727"/>
        <end position="762"/>
    </location>
</feature>
<dbReference type="InterPro" id="IPR005112">
    <property type="entry name" value="dDENN_dom"/>
</dbReference>
<dbReference type="Pfam" id="PF03455">
    <property type="entry name" value="dDENN"/>
    <property type="match status" value="1"/>
</dbReference>
<dbReference type="Ensembl" id="ENSGMOT00000049627.1">
    <property type="protein sequence ID" value="ENSGMOP00000063035.1"/>
    <property type="gene ID" value="ENSGMOG00000010814.2"/>
</dbReference>
<evidence type="ECO:0000259" key="5">
    <source>
        <dbReference type="PROSITE" id="PS50211"/>
    </source>
</evidence>
<dbReference type="Proteomes" id="UP000694546">
    <property type="component" value="Chromosome 3"/>
</dbReference>
<sequence length="900" mass="101843">MIELLCTPTCSDVYKYIFNIMTNMKETRLRQMASLLTKVIYIHFLFRQNPERTFHWFFEAACPIARDKDPHVLFQFPENFDDEDSSQTLPRFCFPYDIKRAQDGVAVQHFTVVLTDLEGCQRFGFCRLNSSCKTCLCILSYLPWFEVFYKLLNNLADYLTKGQTNEMKDLLATLYKQSIPLTAGSVTLQMGEQLVVSTEGSLLDGQRGRQKGVPYFIAPDPRGLPSIPESRNLTELMVAVDVRNLLQLYASILFERRILIFASKLSTLAACVHALTGILYPMHWQHIFIPVLPAHLLDYCCAPMPYLIGVHASLMERVRCRGLEEVVILNVDTNTLESPFDDLKKIPSDVMSELKVCLKRYAASPGCGVARAFLRAQALLFGGYKNALQQNQEGTVWFCEELFLDHSCSSMKQFLQSAVHLQFFKQFIDSRLEQLNEGQEPDDLFEEQIHRETVTGTKKSYQEFVGSLKKGGGALIITMRSKANITAKGLTKPRFKNILHTEEQGTECPLQRGGSVSQRRNKSEFLQWRLPITQHFGTPRPRRPAQKHRTPRSSEKAADTQVNWQGLAAEPCPELERDEIGEDDSLLCDPEEMDLLGEIFETLSSRSTREHGLLYGTRSLDLFGPDSHDFIMKDRLATPSQESLSLSISGSESLHSWTLEETLQTAEEESVSPMDLELLCPNPEWKADKEVKPFMCTLEDQGRIRANPNKQEEEDIQGQRGNEIVEKQRETDAGNNTDVETGQGEDVPERGAGKQTGDSVETQTDGLEEMIQEVNLNNEGTEIGPLQRTRLGLCTESDVSPELVENQNQDMTNQEISIYVGEKNDLMSPDFQSTRTTSLATGKQQSPADQSVMLQKQSQTKLWRSLNSNNPPCVQDNLIECTEGELKAVKVSELKKRFEA</sequence>
<gene>
    <name evidence="6" type="primary">dennd1c</name>
</gene>
<dbReference type="GO" id="GO:0006897">
    <property type="term" value="P:endocytosis"/>
    <property type="evidence" value="ECO:0007669"/>
    <property type="project" value="TreeGrafter"/>
</dbReference>
<reference evidence="6" key="2">
    <citation type="submission" date="2025-09" db="UniProtKB">
        <authorList>
            <consortium name="Ensembl"/>
        </authorList>
    </citation>
    <scope>IDENTIFICATION</scope>
</reference>
<keyword evidence="7" id="KW-1185">Reference proteome</keyword>
<dbReference type="SMART" id="SM00801">
    <property type="entry name" value="dDENN"/>
    <property type="match status" value="1"/>
</dbReference>
<dbReference type="PANTHER" id="PTHR13196">
    <property type="entry name" value="DENN DOMAIN-CONTAINING"/>
    <property type="match status" value="1"/>
</dbReference>
<dbReference type="SMART" id="SM00799">
    <property type="entry name" value="DENN"/>
    <property type="match status" value="1"/>
</dbReference>
<name>A0A8C5CIZ3_GADMO</name>
<reference evidence="6" key="1">
    <citation type="submission" date="2025-08" db="UniProtKB">
        <authorList>
            <consortium name="Ensembl"/>
        </authorList>
    </citation>
    <scope>IDENTIFICATION</scope>
</reference>
<keyword evidence="2" id="KW-0344">Guanine-nucleotide releasing factor</keyword>
<dbReference type="GO" id="GO:1901981">
    <property type="term" value="F:phosphatidylinositol phosphate binding"/>
    <property type="evidence" value="ECO:0007669"/>
    <property type="project" value="TreeGrafter"/>
</dbReference>
<dbReference type="InterPro" id="IPR001194">
    <property type="entry name" value="cDENN_dom"/>
</dbReference>
<dbReference type="InterPro" id="IPR037516">
    <property type="entry name" value="Tripartite_DENN"/>
</dbReference>
<dbReference type="Pfam" id="PF03456">
    <property type="entry name" value="uDENN"/>
    <property type="match status" value="1"/>
</dbReference>
<dbReference type="OMA" id="QQECRTD"/>
<dbReference type="FunFam" id="3.40.50.11500:FF:000001">
    <property type="entry name" value="Putative DENN domain-containing protein 1A"/>
    <property type="match status" value="1"/>
</dbReference>
<accession>A0A8C5CIZ3</accession>
<evidence type="ECO:0000256" key="3">
    <source>
        <dbReference type="ARBA" id="ARBA00023329"/>
    </source>
</evidence>
<dbReference type="SMART" id="SM00800">
    <property type="entry name" value="uDENN"/>
    <property type="match status" value="1"/>
</dbReference>
<dbReference type="AlphaFoldDB" id="A0A8C5CIZ3"/>
<dbReference type="Gene3D" id="6.10.140.1000">
    <property type="match status" value="1"/>
</dbReference>
<dbReference type="GO" id="GO:0005829">
    <property type="term" value="C:cytosol"/>
    <property type="evidence" value="ECO:0007669"/>
    <property type="project" value="TreeGrafter"/>
</dbReference>
<evidence type="ECO:0000313" key="7">
    <source>
        <dbReference type="Proteomes" id="UP000694546"/>
    </source>
</evidence>
<feature type="region of interest" description="Disordered" evidence="4">
    <location>
        <begin position="530"/>
        <end position="564"/>
    </location>
</feature>
<feature type="domain" description="UDENN" evidence="5">
    <location>
        <begin position="54"/>
        <end position="438"/>
    </location>
</feature>
<dbReference type="GO" id="GO:0032456">
    <property type="term" value="P:endocytic recycling"/>
    <property type="evidence" value="ECO:0007669"/>
    <property type="project" value="TreeGrafter"/>
</dbReference>
<comment type="subcellular location">
    <subcellularLocation>
        <location evidence="1">Cytoplasmic vesicle</location>
        <location evidence="1">Clathrin-coated vesicle</location>
    </subcellularLocation>
</comment>
<evidence type="ECO:0000256" key="2">
    <source>
        <dbReference type="ARBA" id="ARBA00022658"/>
    </source>
</evidence>
<dbReference type="GeneTree" id="ENSGT00940000166336"/>
<dbReference type="Gene3D" id="3.40.50.11500">
    <property type="match status" value="1"/>
</dbReference>
<keyword evidence="3" id="KW-0968">Cytoplasmic vesicle</keyword>
<evidence type="ECO:0000313" key="6">
    <source>
        <dbReference type="Ensembl" id="ENSGMOP00000063035.1"/>
    </source>
</evidence>
<dbReference type="Gene3D" id="3.30.450.200">
    <property type="match status" value="1"/>
</dbReference>
<dbReference type="FunFam" id="3.30.450.200:FF:000003">
    <property type="entry name" value="DENN domain containing 1A"/>
    <property type="match status" value="1"/>
</dbReference>
<dbReference type="GO" id="GO:0030136">
    <property type="term" value="C:clathrin-coated vesicle"/>
    <property type="evidence" value="ECO:0007669"/>
    <property type="project" value="UniProtKB-SubCell"/>
</dbReference>
<evidence type="ECO:0000256" key="4">
    <source>
        <dbReference type="SAM" id="MobiDB-lite"/>
    </source>
</evidence>
<protein>
    <submittedName>
        <fullName evidence="6">DENN domain containing 1C</fullName>
    </submittedName>
</protein>
<dbReference type="InterPro" id="IPR043153">
    <property type="entry name" value="DENN_C"/>
</dbReference>
<dbReference type="PANTHER" id="PTHR13196:SF25">
    <property type="entry name" value="DENN DOMAIN-CONTAINING PROTEIN 1C"/>
    <property type="match status" value="1"/>
</dbReference>
<proteinExistence type="predicted"/>
<dbReference type="PROSITE" id="PS50211">
    <property type="entry name" value="DENN"/>
    <property type="match status" value="1"/>
</dbReference>